<evidence type="ECO:0000313" key="3">
    <source>
        <dbReference type="Proteomes" id="UP001500635"/>
    </source>
</evidence>
<dbReference type="PANTHER" id="PTHR43236">
    <property type="entry name" value="ANTITOXIN HIGA1"/>
    <property type="match status" value="1"/>
</dbReference>
<keyword evidence="3" id="KW-1185">Reference proteome</keyword>
<organism evidence="2 3">
    <name type="scientific">Tsukamurella soli</name>
    <dbReference type="NCBI Taxonomy" id="644556"/>
    <lineage>
        <taxon>Bacteria</taxon>
        <taxon>Bacillati</taxon>
        <taxon>Actinomycetota</taxon>
        <taxon>Actinomycetes</taxon>
        <taxon>Mycobacteriales</taxon>
        <taxon>Tsukamurellaceae</taxon>
        <taxon>Tsukamurella</taxon>
    </lineage>
</organism>
<accession>A0ABP8JL74</accession>
<dbReference type="InterPro" id="IPR052345">
    <property type="entry name" value="Rad_response_metalloprotease"/>
</dbReference>
<reference evidence="3" key="1">
    <citation type="journal article" date="2019" name="Int. J. Syst. Evol. Microbiol.">
        <title>The Global Catalogue of Microorganisms (GCM) 10K type strain sequencing project: providing services to taxonomists for standard genome sequencing and annotation.</title>
        <authorList>
            <consortium name="The Broad Institute Genomics Platform"/>
            <consortium name="The Broad Institute Genome Sequencing Center for Infectious Disease"/>
            <person name="Wu L."/>
            <person name="Ma J."/>
        </authorList>
    </citation>
    <scope>NUCLEOTIDE SEQUENCE [LARGE SCALE GENOMIC DNA]</scope>
    <source>
        <strain evidence="3">JCM 17688</strain>
    </source>
</reference>
<dbReference type="InterPro" id="IPR010982">
    <property type="entry name" value="Lambda_DNA-bd_dom_sf"/>
</dbReference>
<evidence type="ECO:0000259" key="1">
    <source>
        <dbReference type="PROSITE" id="PS50943"/>
    </source>
</evidence>
<dbReference type="CDD" id="cd00093">
    <property type="entry name" value="HTH_XRE"/>
    <property type="match status" value="1"/>
</dbReference>
<dbReference type="PANTHER" id="PTHR43236:SF1">
    <property type="entry name" value="BLL7220 PROTEIN"/>
    <property type="match status" value="1"/>
</dbReference>
<sequence length="372" mass="39972">MVLDFAALGERVAQARLRAGLTQAELSAAIDVDRSGVAKIETGSRRIGALELARIAEATGERIEWFVTDTPAAIVSHRNASSSVDRAPTIDAVVERCARAVEFVIAHDQRFGQSAVRLPAYPIPTSGNDAETLAVAARQLLKVTPHEPVRDLVAMLSGIGVFAFSVELGLDSPDAATILLDQGAVTVVNGTRYGGQRRLSLAHELGHVLVADQYTVDWRVAGDSGSCEGLLDRFARALLLPEADLIHRWVEWRGGDGGLRQAAVKAGSWYGVDMTTLARRLSELAIVSTEDADRVRAVRTTQADIVTHGLVVRDSAAAGAVPRAYAAAVVRLYEREAVSPERALDLMFDTWGPDDLPPLPTLPESAIWQFVS</sequence>
<proteinExistence type="predicted"/>
<dbReference type="SUPFAM" id="SSF47413">
    <property type="entry name" value="lambda repressor-like DNA-binding domains"/>
    <property type="match status" value="1"/>
</dbReference>
<dbReference type="Pfam" id="PF01381">
    <property type="entry name" value="HTH_3"/>
    <property type="match status" value="1"/>
</dbReference>
<dbReference type="EMBL" id="BAABFR010000029">
    <property type="protein sequence ID" value="GAA4392537.1"/>
    <property type="molecule type" value="Genomic_DNA"/>
</dbReference>
<dbReference type="Gene3D" id="1.10.260.40">
    <property type="entry name" value="lambda repressor-like DNA-binding domains"/>
    <property type="match status" value="1"/>
</dbReference>
<dbReference type="SMART" id="SM00530">
    <property type="entry name" value="HTH_XRE"/>
    <property type="match status" value="1"/>
</dbReference>
<evidence type="ECO:0000313" key="2">
    <source>
        <dbReference type="EMBL" id="GAA4392537.1"/>
    </source>
</evidence>
<feature type="domain" description="HTH cro/C1-type" evidence="1">
    <location>
        <begin position="12"/>
        <end position="66"/>
    </location>
</feature>
<comment type="caution">
    <text evidence="2">The sequence shown here is derived from an EMBL/GenBank/DDBJ whole genome shotgun (WGS) entry which is preliminary data.</text>
</comment>
<dbReference type="Proteomes" id="UP001500635">
    <property type="component" value="Unassembled WGS sequence"/>
</dbReference>
<name>A0ABP8JL74_9ACTN</name>
<dbReference type="RefSeq" id="WP_344995241.1">
    <property type="nucleotide sequence ID" value="NZ_BAABFR010000029.1"/>
</dbReference>
<protein>
    <submittedName>
        <fullName evidence="2">ImmA/IrrE family metallo-endopeptidase</fullName>
    </submittedName>
</protein>
<gene>
    <name evidence="2" type="ORF">GCM10023147_22420</name>
</gene>
<dbReference type="PROSITE" id="PS50943">
    <property type="entry name" value="HTH_CROC1"/>
    <property type="match status" value="1"/>
</dbReference>
<dbReference type="InterPro" id="IPR001387">
    <property type="entry name" value="Cro/C1-type_HTH"/>
</dbReference>